<dbReference type="EMBL" id="CARXXK010000005">
    <property type="protein sequence ID" value="CAI6367598.1"/>
    <property type="molecule type" value="Genomic_DNA"/>
</dbReference>
<evidence type="ECO:0000313" key="2">
    <source>
        <dbReference type="EMBL" id="CAI6367598.1"/>
    </source>
</evidence>
<name>A0AAV0XH92_9HEMI</name>
<dbReference type="AlphaFoldDB" id="A0AAV0XH92"/>
<evidence type="ECO:0000313" key="3">
    <source>
        <dbReference type="Proteomes" id="UP001160148"/>
    </source>
</evidence>
<feature type="coiled-coil region" evidence="1">
    <location>
        <begin position="6"/>
        <end position="110"/>
    </location>
</feature>
<protein>
    <submittedName>
        <fullName evidence="2">Uncharacterized protein</fullName>
    </submittedName>
</protein>
<keyword evidence="1" id="KW-0175">Coiled coil</keyword>
<keyword evidence="3" id="KW-1185">Reference proteome</keyword>
<dbReference type="Proteomes" id="UP001160148">
    <property type="component" value="Unassembled WGS sequence"/>
</dbReference>
<accession>A0AAV0XH92</accession>
<proteinExistence type="predicted"/>
<comment type="caution">
    <text evidence="2">The sequence shown here is derived from an EMBL/GenBank/DDBJ whole genome shotgun (WGS) entry which is preliminary data.</text>
</comment>
<sequence length="203" mass="24006">MSSKQIQKFKDEIEALKKENRDQKEAHEEDIQYLEKKNCDRRSINADSNTEIERLKKKNHELVIKNQEIVDENQDLQKENLELVAVKSKLNAKIEEYKEKQQEIEQQLCAKFEKLAVYAGITLSPVPVDKLQHCTEWWCPKHSKFATIVDELKQSIGEDKLIIDRAKARFKYWNSKPNGETCCKNNRKYKDRNTFLPPSNWPK</sequence>
<organism evidence="2 3">
    <name type="scientific">Macrosiphum euphorbiae</name>
    <name type="common">potato aphid</name>
    <dbReference type="NCBI Taxonomy" id="13131"/>
    <lineage>
        <taxon>Eukaryota</taxon>
        <taxon>Metazoa</taxon>
        <taxon>Ecdysozoa</taxon>
        <taxon>Arthropoda</taxon>
        <taxon>Hexapoda</taxon>
        <taxon>Insecta</taxon>
        <taxon>Pterygota</taxon>
        <taxon>Neoptera</taxon>
        <taxon>Paraneoptera</taxon>
        <taxon>Hemiptera</taxon>
        <taxon>Sternorrhyncha</taxon>
        <taxon>Aphidomorpha</taxon>
        <taxon>Aphidoidea</taxon>
        <taxon>Aphididae</taxon>
        <taxon>Macrosiphini</taxon>
        <taxon>Macrosiphum</taxon>
    </lineage>
</organism>
<evidence type="ECO:0000256" key="1">
    <source>
        <dbReference type="SAM" id="Coils"/>
    </source>
</evidence>
<gene>
    <name evidence="2" type="ORF">MEUPH1_LOCUS22058</name>
</gene>
<reference evidence="2 3" key="1">
    <citation type="submission" date="2023-01" db="EMBL/GenBank/DDBJ databases">
        <authorList>
            <person name="Whitehead M."/>
        </authorList>
    </citation>
    <scope>NUCLEOTIDE SEQUENCE [LARGE SCALE GENOMIC DNA]</scope>
</reference>